<feature type="transmembrane region" description="Helical" evidence="6">
    <location>
        <begin position="296"/>
        <end position="316"/>
    </location>
</feature>
<dbReference type="PANTHER" id="PTHR35007">
    <property type="entry name" value="INTEGRAL MEMBRANE PROTEIN-RELATED"/>
    <property type="match status" value="1"/>
</dbReference>
<keyword evidence="2" id="KW-1003">Cell membrane</keyword>
<sequence>MEGNVALCVVAVLLAFGGAAVLGSAVARRLAKRSRSAAYSIGGEKNRAGWVSWLVRNGVGLMRPVARAVLRNARVRASVTNLLTAVEGIGFIATEESLLSLVLAAMLIVGVGGSALTAAPICGVALALCVAAACAIYAKGSEDKRRERMREAVPDALRSMAVCFRSGQSLLQTMQQVGAATKGPVGVLFQRAAHLLETGGSTREALSVFQGRNSVPELAFVSVALDVQHQTGGSMERVLDAARETVEGELELTRSLRVQTAQAKLSARIVSVMPIVLVALFSLVSEDFLGPFFSSFAGMALLCIAVAMQVAGIVSVRHMLKVEVE</sequence>
<feature type="transmembrane region" description="Helical" evidence="6">
    <location>
        <begin position="82"/>
        <end position="109"/>
    </location>
</feature>
<evidence type="ECO:0000256" key="1">
    <source>
        <dbReference type="ARBA" id="ARBA00004651"/>
    </source>
</evidence>
<dbReference type="PANTHER" id="PTHR35007:SF1">
    <property type="entry name" value="PILUS ASSEMBLY PROTEIN"/>
    <property type="match status" value="1"/>
</dbReference>
<comment type="caution">
    <text evidence="8">The sequence shown here is derived from an EMBL/GenBank/DDBJ whole genome shotgun (WGS) entry which is preliminary data.</text>
</comment>
<evidence type="ECO:0000256" key="2">
    <source>
        <dbReference type="ARBA" id="ARBA00022475"/>
    </source>
</evidence>
<dbReference type="AlphaFoldDB" id="A0A6N6NQI7"/>
<evidence type="ECO:0000256" key="6">
    <source>
        <dbReference type="SAM" id="Phobius"/>
    </source>
</evidence>
<proteinExistence type="predicted"/>
<evidence type="ECO:0000256" key="3">
    <source>
        <dbReference type="ARBA" id="ARBA00022692"/>
    </source>
</evidence>
<evidence type="ECO:0000256" key="5">
    <source>
        <dbReference type="ARBA" id="ARBA00023136"/>
    </source>
</evidence>
<keyword evidence="4 6" id="KW-1133">Transmembrane helix</keyword>
<evidence type="ECO:0000313" key="9">
    <source>
        <dbReference type="Proteomes" id="UP000468668"/>
    </source>
</evidence>
<protein>
    <submittedName>
        <fullName evidence="8">Type II secretion system protein</fullName>
    </submittedName>
</protein>
<evidence type="ECO:0000256" key="4">
    <source>
        <dbReference type="ARBA" id="ARBA00022989"/>
    </source>
</evidence>
<evidence type="ECO:0000313" key="8">
    <source>
        <dbReference type="EMBL" id="KAB1642027.1"/>
    </source>
</evidence>
<feature type="domain" description="Type II secretion system protein GspF" evidence="7">
    <location>
        <begin position="156"/>
        <end position="281"/>
    </location>
</feature>
<dbReference type="Proteomes" id="UP000468668">
    <property type="component" value="Unassembled WGS sequence"/>
</dbReference>
<dbReference type="InterPro" id="IPR042094">
    <property type="entry name" value="T2SS_GspF_sf"/>
</dbReference>
<keyword evidence="5 6" id="KW-0472">Membrane</keyword>
<dbReference type="EMBL" id="WAJR01000003">
    <property type="protein sequence ID" value="KAB1642027.1"/>
    <property type="molecule type" value="Genomic_DNA"/>
</dbReference>
<feature type="transmembrane region" description="Helical" evidence="6">
    <location>
        <begin position="115"/>
        <end position="138"/>
    </location>
</feature>
<dbReference type="GO" id="GO:0005886">
    <property type="term" value="C:plasma membrane"/>
    <property type="evidence" value="ECO:0007669"/>
    <property type="project" value="UniProtKB-SubCell"/>
</dbReference>
<keyword evidence="3 6" id="KW-0812">Transmembrane</keyword>
<reference evidence="8 9" key="1">
    <citation type="submission" date="2019-09" db="EMBL/GenBank/DDBJ databases">
        <title>Whole genome shotgun sequencing (WGS) of Ellagibacter isourolithinifaciens DSM 104140(T) and Adlercreutzia muris DSM 29508(T).</title>
        <authorList>
            <person name="Stoll D.A."/>
            <person name="Danylec N."/>
            <person name="Huch M."/>
        </authorList>
    </citation>
    <scope>NUCLEOTIDE SEQUENCE [LARGE SCALE GENOMIC DNA]</scope>
    <source>
        <strain evidence="8 9">DSM 104140</strain>
    </source>
</reference>
<dbReference type="Pfam" id="PF00482">
    <property type="entry name" value="T2SSF"/>
    <property type="match status" value="1"/>
</dbReference>
<organism evidence="8 9">
    <name type="scientific">Ellagibacter isourolithinifaciens</name>
    <dbReference type="NCBI Taxonomy" id="2137581"/>
    <lineage>
        <taxon>Bacteria</taxon>
        <taxon>Bacillati</taxon>
        <taxon>Actinomycetota</taxon>
        <taxon>Coriobacteriia</taxon>
        <taxon>Eggerthellales</taxon>
        <taxon>Eggerthellaceae</taxon>
        <taxon>Ellagibacter</taxon>
    </lineage>
</organism>
<dbReference type="Gene3D" id="1.20.81.30">
    <property type="entry name" value="Type II secretion system (T2SS), domain F"/>
    <property type="match status" value="1"/>
</dbReference>
<accession>A0A6N6NQI7</accession>
<dbReference type="OrthoDB" id="3173358at2"/>
<evidence type="ECO:0000259" key="7">
    <source>
        <dbReference type="Pfam" id="PF00482"/>
    </source>
</evidence>
<name>A0A6N6NQI7_9ACTN</name>
<gene>
    <name evidence="8" type="ORF">F8C90_02300</name>
</gene>
<keyword evidence="9" id="KW-1185">Reference proteome</keyword>
<feature type="transmembrane region" description="Helical" evidence="6">
    <location>
        <begin position="265"/>
        <end position="284"/>
    </location>
</feature>
<comment type="subcellular location">
    <subcellularLocation>
        <location evidence="1">Cell membrane</location>
        <topology evidence="1">Multi-pass membrane protein</topology>
    </subcellularLocation>
</comment>
<dbReference type="InterPro" id="IPR018076">
    <property type="entry name" value="T2SS_GspF_dom"/>
</dbReference>